<gene>
    <name evidence="2" type="ORF">CEW81_17655</name>
</gene>
<keyword evidence="1" id="KW-0472">Membrane</keyword>
<name>A0A248KJU5_9ENTR</name>
<sequence length="190" mass="21353">MNYQVFPLLFTRITTLLLFFLALGLSFIGISSLLSFYIVVGVVFPIIISMRLHRLNETGAALTLTENSQWITYIHGFPAQEQRAVLKNPCFFSEPRLRQFFLASFSGKLCLQMACLAILAHDAANQANTIIVLLVLMILLVYISKSIWILFRLITGKWLCESLATDSGSVWFQGFLGEGSKKVAMFTLLC</sequence>
<proteinExistence type="predicted"/>
<dbReference type="Proteomes" id="UP000197098">
    <property type="component" value="Chromosome"/>
</dbReference>
<dbReference type="EMBL" id="CP022114">
    <property type="protein sequence ID" value="ASG63864.1"/>
    <property type="molecule type" value="Genomic_DNA"/>
</dbReference>
<feature type="transmembrane region" description="Helical" evidence="1">
    <location>
        <begin position="16"/>
        <end position="48"/>
    </location>
</feature>
<keyword evidence="1" id="KW-1133">Transmembrane helix</keyword>
<accession>A0A248KJU5</accession>
<organism evidence="2 3">
    <name type="scientific">Kluyvera genomosp. 3</name>
    <dbReference type="NCBI Taxonomy" id="2774055"/>
    <lineage>
        <taxon>Bacteria</taxon>
        <taxon>Pseudomonadati</taxon>
        <taxon>Pseudomonadota</taxon>
        <taxon>Gammaproteobacteria</taxon>
        <taxon>Enterobacterales</taxon>
        <taxon>Enterobacteriaceae</taxon>
        <taxon>Kluyvera</taxon>
    </lineage>
</organism>
<feature type="transmembrane region" description="Helical" evidence="1">
    <location>
        <begin position="126"/>
        <end position="143"/>
    </location>
</feature>
<feature type="transmembrane region" description="Helical" evidence="1">
    <location>
        <begin position="100"/>
        <end position="120"/>
    </location>
</feature>
<keyword evidence="1" id="KW-0812">Transmembrane</keyword>
<evidence type="ECO:0000313" key="2">
    <source>
        <dbReference type="EMBL" id="ASG63864.1"/>
    </source>
</evidence>
<reference evidence="2 3" key="1">
    <citation type="submission" date="2017-06" db="EMBL/GenBank/DDBJ databases">
        <title>Origin of plasmid-mediated fosfomycin resistance gene fosA3.</title>
        <authorList>
            <person name="Ito R."/>
            <person name="Pacey M.P."/>
            <person name="Doi Y."/>
        </authorList>
    </citation>
    <scope>NUCLEOTIDE SEQUENCE [LARGE SCALE GENOMIC DNA]</scope>
    <source>
        <strain evidence="2 3">YDC799</strain>
    </source>
</reference>
<dbReference type="AlphaFoldDB" id="A0A248KJU5"/>
<evidence type="ECO:0000313" key="3">
    <source>
        <dbReference type="Proteomes" id="UP000197098"/>
    </source>
</evidence>
<protein>
    <submittedName>
        <fullName evidence="2">Uncharacterized protein</fullName>
    </submittedName>
</protein>
<evidence type="ECO:0000256" key="1">
    <source>
        <dbReference type="SAM" id="Phobius"/>
    </source>
</evidence>